<organism evidence="1 2">
    <name type="scientific">Thiohalomonas denitrificans</name>
    <dbReference type="NCBI Taxonomy" id="415747"/>
    <lineage>
        <taxon>Bacteria</taxon>
        <taxon>Pseudomonadati</taxon>
        <taxon>Pseudomonadota</taxon>
        <taxon>Gammaproteobacteria</taxon>
        <taxon>Thiohalomonadales</taxon>
        <taxon>Thiohalomonadaceae</taxon>
        <taxon>Thiohalomonas</taxon>
    </lineage>
</organism>
<dbReference type="RefSeq" id="WP_092999362.1">
    <property type="nucleotide sequence ID" value="NZ_FMWD01000021.1"/>
</dbReference>
<dbReference type="AlphaFoldDB" id="A0A1G5R4K3"/>
<evidence type="ECO:0000313" key="2">
    <source>
        <dbReference type="Proteomes" id="UP000199648"/>
    </source>
</evidence>
<keyword evidence="2" id="KW-1185">Reference proteome</keyword>
<proteinExistence type="predicted"/>
<dbReference type="InterPro" id="IPR014942">
    <property type="entry name" value="AbiEii"/>
</dbReference>
<dbReference type="Pfam" id="PF08843">
    <property type="entry name" value="AbiEii"/>
    <property type="match status" value="1"/>
</dbReference>
<dbReference type="EMBL" id="FMWD01000021">
    <property type="protein sequence ID" value="SCZ68371.1"/>
    <property type="molecule type" value="Genomic_DNA"/>
</dbReference>
<reference evidence="1 2" key="1">
    <citation type="submission" date="2016-10" db="EMBL/GenBank/DDBJ databases">
        <authorList>
            <person name="de Groot N.N."/>
        </authorList>
    </citation>
    <scope>NUCLEOTIDE SEQUENCE [LARGE SCALE GENOMIC DNA]</scope>
    <source>
        <strain evidence="1 2">HLD2</strain>
    </source>
</reference>
<dbReference type="Proteomes" id="UP000199648">
    <property type="component" value="Unassembled WGS sequence"/>
</dbReference>
<name>A0A1G5R4K3_9GAMM</name>
<dbReference type="STRING" id="415747.SAMN03097708_03302"/>
<protein>
    <submittedName>
        <fullName evidence="1">Nucleotidyl transferase AbiEii toxin, Type IV TA system</fullName>
    </submittedName>
</protein>
<dbReference type="OrthoDB" id="5918411at2"/>
<accession>A0A1G5R4K3</accession>
<keyword evidence="1" id="KW-0808">Transferase</keyword>
<sequence>MESDAGLIALPPEGDITMSVVGVHEAFADAVQVRVNGKTDVPVASPRGLLLLKLLAWSERRSARPGRDAADIAYFLRHAAALITTPKLFENHFDAVKSLEYDVDLAACFVTGTQVGELASPATRTCILTILEALSREDTDAPLCRDVSAYFAETVPVFDLLKQFKYGFEASVP</sequence>
<dbReference type="GO" id="GO:0016740">
    <property type="term" value="F:transferase activity"/>
    <property type="evidence" value="ECO:0007669"/>
    <property type="project" value="UniProtKB-KW"/>
</dbReference>
<gene>
    <name evidence="1" type="ORF">SAMN03097708_03302</name>
</gene>
<evidence type="ECO:0000313" key="1">
    <source>
        <dbReference type="EMBL" id="SCZ68371.1"/>
    </source>
</evidence>